<reference evidence="3 4" key="1">
    <citation type="submission" date="2021-08" db="EMBL/GenBank/DDBJ databases">
        <authorList>
            <person name="Peeters C."/>
        </authorList>
    </citation>
    <scope>NUCLEOTIDE SEQUENCE [LARGE SCALE GENOMIC DNA]</scope>
    <source>
        <strain evidence="3 4">LMG 21510</strain>
    </source>
</reference>
<feature type="region of interest" description="Disordered" evidence="1">
    <location>
        <begin position="1"/>
        <end position="20"/>
    </location>
</feature>
<dbReference type="PROSITE" id="PS51688">
    <property type="entry name" value="ICA"/>
    <property type="match status" value="1"/>
</dbReference>
<dbReference type="EMBL" id="CAJZAH010000011">
    <property type="protein sequence ID" value="CAG9184302.1"/>
    <property type="molecule type" value="Genomic_DNA"/>
</dbReference>
<organism evidence="3 4">
    <name type="scientific">Cupriavidus respiraculi</name>
    <dbReference type="NCBI Taxonomy" id="195930"/>
    <lineage>
        <taxon>Bacteria</taxon>
        <taxon>Pseudomonadati</taxon>
        <taxon>Pseudomonadota</taxon>
        <taxon>Betaproteobacteria</taxon>
        <taxon>Burkholderiales</taxon>
        <taxon>Burkholderiaceae</taxon>
        <taxon>Cupriavidus</taxon>
    </lineage>
</organism>
<proteinExistence type="predicted"/>
<comment type="caution">
    <text evidence="3">The sequence shown here is derived from an EMBL/GenBank/DDBJ whole genome shotgun (WGS) entry which is preliminary data.</text>
</comment>
<evidence type="ECO:0000313" key="3">
    <source>
        <dbReference type="EMBL" id="CAG9184302.1"/>
    </source>
</evidence>
<evidence type="ECO:0000259" key="2">
    <source>
        <dbReference type="PROSITE" id="PS51688"/>
    </source>
</evidence>
<keyword evidence="4" id="KW-1185">Reference proteome</keyword>
<name>A0ABM8XV98_9BURK</name>
<feature type="compositionally biased region" description="Polar residues" evidence="1">
    <location>
        <begin position="1"/>
        <end position="13"/>
    </location>
</feature>
<sequence>MAKQTINLGTPPSGSDGDTYRTANVKTISNFDELYLRAQGRLQKSIAGGAGTVVLTATEALNGIIDFVGDITGNKVIQVPPTTTMMWVVRNSTAGNFSVTFQVTGAATGIVIPRGVSKLLYSNGADMFDATAEPPSIIKDGVLEISGAAPTLMLTETDQTAPVGRWQWRADGGSVWLQRMLTAPGTYDNMIGITPAGLDIRPLSAGPAYSNRLTLSSGASGQYQPFMRSNSNEQCIQFVNSANTRVMMRLYENGQVHIPGRLQVDTSENATKLFVGGFGSGYGYGVETRPVVGGNNAVVNFLTVNGVSVGHIASSDSAVAYNSASDYRVKANYAPMAGALESVRRMKFYTGEFRAEPGKLYDYVLAHELQEELPSAVTGEKDAMGDWYPVFREGYDPDDVQPGDVVDVQQMIVPQAVDYSRLVPRLGAAVQELAGALEQALARLAQLEAST</sequence>
<dbReference type="Proteomes" id="UP000721236">
    <property type="component" value="Unassembled WGS sequence"/>
</dbReference>
<dbReference type="InterPro" id="IPR030392">
    <property type="entry name" value="S74_ICA"/>
</dbReference>
<evidence type="ECO:0000313" key="4">
    <source>
        <dbReference type="Proteomes" id="UP000721236"/>
    </source>
</evidence>
<accession>A0ABM8XV98</accession>
<evidence type="ECO:0000256" key="1">
    <source>
        <dbReference type="SAM" id="MobiDB-lite"/>
    </source>
</evidence>
<protein>
    <recommendedName>
        <fullName evidence="2">Peptidase S74 domain-containing protein</fullName>
    </recommendedName>
</protein>
<dbReference type="RefSeq" id="WP_224044603.1">
    <property type="nucleotide sequence ID" value="NZ_CAJZAH010000011.1"/>
</dbReference>
<gene>
    <name evidence="3" type="ORF">LMG21510_05063</name>
</gene>
<feature type="domain" description="Peptidase S74" evidence="2">
    <location>
        <begin position="325"/>
        <end position="444"/>
    </location>
</feature>